<feature type="compositionally biased region" description="Polar residues" evidence="1">
    <location>
        <begin position="1"/>
        <end position="16"/>
    </location>
</feature>
<sequence>EDANPTSIKNIQTSKTFVAPPPKKRPPRTRPGNINYNKPIDQIKKIKKAFKVTTHKAVGEKTFEYFYEKEVEE</sequence>
<organism evidence="2">
    <name type="scientific">marine sediment metagenome</name>
    <dbReference type="NCBI Taxonomy" id="412755"/>
    <lineage>
        <taxon>unclassified sequences</taxon>
        <taxon>metagenomes</taxon>
        <taxon>ecological metagenomes</taxon>
    </lineage>
</organism>
<evidence type="ECO:0000256" key="1">
    <source>
        <dbReference type="SAM" id="MobiDB-lite"/>
    </source>
</evidence>
<dbReference type="AlphaFoldDB" id="X1J093"/>
<protein>
    <submittedName>
        <fullName evidence="2">Uncharacterized protein</fullName>
    </submittedName>
</protein>
<dbReference type="EMBL" id="BARU01036144">
    <property type="protein sequence ID" value="GAH88111.1"/>
    <property type="molecule type" value="Genomic_DNA"/>
</dbReference>
<proteinExistence type="predicted"/>
<feature type="non-terminal residue" evidence="2">
    <location>
        <position position="1"/>
    </location>
</feature>
<reference evidence="2" key="1">
    <citation type="journal article" date="2014" name="Front. Microbiol.">
        <title>High frequency of phylogenetically diverse reductive dehalogenase-homologous genes in deep subseafloor sedimentary metagenomes.</title>
        <authorList>
            <person name="Kawai M."/>
            <person name="Futagami T."/>
            <person name="Toyoda A."/>
            <person name="Takaki Y."/>
            <person name="Nishi S."/>
            <person name="Hori S."/>
            <person name="Arai W."/>
            <person name="Tsubouchi T."/>
            <person name="Morono Y."/>
            <person name="Uchiyama I."/>
            <person name="Ito T."/>
            <person name="Fujiyama A."/>
            <person name="Inagaki F."/>
            <person name="Takami H."/>
        </authorList>
    </citation>
    <scope>NUCLEOTIDE SEQUENCE</scope>
    <source>
        <strain evidence="2">Expedition CK06-06</strain>
    </source>
</reference>
<accession>X1J093</accession>
<feature type="region of interest" description="Disordered" evidence="1">
    <location>
        <begin position="1"/>
        <end position="37"/>
    </location>
</feature>
<evidence type="ECO:0000313" key="2">
    <source>
        <dbReference type="EMBL" id="GAH88111.1"/>
    </source>
</evidence>
<gene>
    <name evidence="2" type="ORF">S03H2_56497</name>
</gene>
<comment type="caution">
    <text evidence="2">The sequence shown here is derived from an EMBL/GenBank/DDBJ whole genome shotgun (WGS) entry which is preliminary data.</text>
</comment>
<name>X1J093_9ZZZZ</name>